<proteinExistence type="predicted"/>
<organism evidence="2 4">
    <name type="scientific">Pseudodesulfovibrio indicus</name>
    <dbReference type="NCBI Taxonomy" id="1716143"/>
    <lineage>
        <taxon>Bacteria</taxon>
        <taxon>Pseudomonadati</taxon>
        <taxon>Thermodesulfobacteriota</taxon>
        <taxon>Desulfovibrionia</taxon>
        <taxon>Desulfovibrionales</taxon>
        <taxon>Desulfovibrionaceae</taxon>
    </lineage>
</organism>
<name>A0A126QLQ9_9BACT</name>
<gene>
    <name evidence="1" type="ORF">AWY79_06910</name>
    <name evidence="2" type="ORF">EDC59_101250</name>
</gene>
<keyword evidence="3" id="KW-1185">Reference proteome</keyword>
<dbReference type="RefSeq" id="WP_066801912.1">
    <property type="nucleotide sequence ID" value="NZ_CP014206.1"/>
</dbReference>
<dbReference type="OrthoDB" id="5451566at2"/>
<dbReference type="EMBL" id="SOBK01000001">
    <property type="protein sequence ID" value="TDT91847.1"/>
    <property type="molecule type" value="Genomic_DNA"/>
</dbReference>
<evidence type="ECO:0000313" key="4">
    <source>
        <dbReference type="Proteomes" id="UP000295506"/>
    </source>
</evidence>
<dbReference type="Proteomes" id="UP000055611">
    <property type="component" value="Chromosome"/>
</dbReference>
<evidence type="ECO:0000313" key="2">
    <source>
        <dbReference type="EMBL" id="TDT91847.1"/>
    </source>
</evidence>
<dbReference type="KEGG" id="dej:AWY79_06910"/>
<evidence type="ECO:0000313" key="1">
    <source>
        <dbReference type="EMBL" id="AMK10854.1"/>
    </source>
</evidence>
<accession>A0A126QLQ9</accession>
<dbReference type="AlphaFoldDB" id="A0A126QLQ9"/>
<reference evidence="1 3" key="1">
    <citation type="journal article" date="2016" name="Front. Microbiol.">
        <title>Genome Sequence of the Piezophilic, Mesophilic Sulfate-Reducing Bacterium Desulfovibrio indicus J2T.</title>
        <authorList>
            <person name="Cao J."/>
            <person name="Maignien L."/>
            <person name="Shao Z."/>
            <person name="Alain K."/>
            <person name="Jebbar M."/>
        </authorList>
    </citation>
    <scope>NUCLEOTIDE SEQUENCE [LARGE SCALE GENOMIC DNA]</scope>
    <source>
        <strain evidence="1 3">J2</strain>
    </source>
</reference>
<reference evidence="2 4" key="2">
    <citation type="submission" date="2019-03" db="EMBL/GenBank/DDBJ databases">
        <title>Genomic Encyclopedia of Type Strains, Phase IV (KMG-IV): sequencing the most valuable type-strain genomes for metagenomic binning, comparative biology and taxonomic classification.</title>
        <authorList>
            <person name="Goeker M."/>
        </authorList>
    </citation>
    <scope>NUCLEOTIDE SEQUENCE [LARGE SCALE GENOMIC DNA]</scope>
    <source>
        <strain evidence="2 4">DSM 101483</strain>
    </source>
</reference>
<dbReference type="EMBL" id="CP014206">
    <property type="protein sequence ID" value="AMK10854.1"/>
    <property type="molecule type" value="Genomic_DNA"/>
</dbReference>
<dbReference type="Proteomes" id="UP000295506">
    <property type="component" value="Unassembled WGS sequence"/>
</dbReference>
<sequence length="178" mass="20057">MRQFATEAITAAAVAAGLPESAVMVEPDKDGIMLPPRRVEIAYLAEQYTYTGRPIRKTRTEGKESTHRTLTRERQSVRLPVRAVVRADDEAWLKDFSRRFIAALPKRMTDEDGNTVTVAVEKAEYGGFTTKQVEVFKKRSKSFHVAFTGMTVTEKEISLIKSVDINPSYREAGNEEEN</sequence>
<protein>
    <submittedName>
        <fullName evidence="2">Uncharacterized protein</fullName>
    </submittedName>
</protein>
<evidence type="ECO:0000313" key="3">
    <source>
        <dbReference type="Proteomes" id="UP000055611"/>
    </source>
</evidence>